<proteinExistence type="predicted"/>
<evidence type="ECO:0000256" key="9">
    <source>
        <dbReference type="SAM" id="Coils"/>
    </source>
</evidence>
<dbReference type="GO" id="GO:0005930">
    <property type="term" value="C:axoneme"/>
    <property type="evidence" value="ECO:0007669"/>
    <property type="project" value="UniProtKB-SubCell"/>
</dbReference>
<feature type="coiled-coil region" evidence="9">
    <location>
        <begin position="1029"/>
        <end position="1063"/>
    </location>
</feature>
<dbReference type="PANTHER" id="PTHR14885">
    <property type="entry name" value="CILIA- AND FLAGELLA-ASSOCIATED PROTEIN 43-RELATED"/>
    <property type="match status" value="1"/>
</dbReference>
<dbReference type="SMART" id="SM00320">
    <property type="entry name" value="WD40"/>
    <property type="match status" value="6"/>
</dbReference>
<accession>A0AA39C4T6</accession>
<evidence type="ECO:0008006" key="12">
    <source>
        <dbReference type="Google" id="ProtNLM"/>
    </source>
</evidence>
<dbReference type="Proteomes" id="UP001168990">
    <property type="component" value="Unassembled WGS sequence"/>
</dbReference>
<evidence type="ECO:0000256" key="7">
    <source>
        <dbReference type="ARBA" id="ARBA00023273"/>
    </source>
</evidence>
<sequence>MQFRRGSTGKGIGHITKNPMMAQIAVGENGINPPIIIYEWPSFEIVTILYEGTSQFYSHLSYSPNGDLLVSQGDHPDYLITVWNWKESSIMLRCKSHSQEVYNVMFSSSLSGHIITGGAGHIKFWKMTSTFTGLKLKSQLGRFGRTEISDIIGILGMPDGKVVSGCEWGNILLWDNGLIKLEVYRKNKQSCHDKMITQFEYNNGELMSIGMDGWIRVWYYETIDQADPPDDDRFICIEPIFEFKISEYQKMKNDYSDESSMLMSIQKKHPDNIDDTFWYAQDANGGFWLVDLNTFQPSMVIPPNKLFTCHAGKVNDIASCPWAEFFATCGDDGRLNIYNYLKKKIIISHKFRDCGTCLIWLPCTVESSGSTIICAFHSGILRMVTISIKKTDEVQKNDDEFLRLINVIKPHAKSITNMSVNSLHNLLVTGSEDSTIFIFSIKVTEKYPLLIPIGFINTPSVVTCMTWKPQYSTTILVGCLYGDCVEIDLPDAPQSYTTVSYELINCETKIFKFHSVKSRIHRENVRLEIEENKVVMKQDLYGKMKDLEANNPSIEIDEQTFLLNVNEDPQLPDIYIPETPNRVLTINYSNVGTILLTMAGFDAGFIYEYSALEKGADMYKEPIKCTPVPDGIDLEIRSCLFYEDKYLIIGMEQGEIRVCRLKHLDLTDLSDYWILPMHDTLTGYIPKIIFSYNYKMLFTCGHDGNIFSFIFNDDSVQHKVNEEPVVTSYSLPSSDVDDIEDADHLNLQQIITKNEENRIMLEAKKKKDYVLMVLRDMREKYRTIIEENSTLLKSQQISEAELELDPRITSDLNNQLKSEIDLVHKKMKFKVEKCRLALEKLTNQFIKPMTCVPFAVCKISNPNQMVHSLREEVLDENFLKNYAEILEQTNKKKSAINKSFCENILTQIESKMEDQTMKNVGGFFKSLSPSIIQSKLGSQVNHLLKKYQARRDKMEKRDQEWKILNASKPDSNMDYQKDIETIKIAEQTIGDYKLKILTDLSLNKKLTSETIQSKYRKLLDCRKMTHNIKVRFNEELKAMREKKINLQREILNLVEELKSIHAEIPDEYKQPLPEIFEINDSIEYKYSTIAYKVEEARRIRKSSLGKIKIPLMEKEYEVLLLDEKLIREKIKNNNKKIFPANAVIHATKINIPDNVMASLNLNDSVKSAREEEMKLIRMEKKIYEQHRINDYINQNCKMIDDKLSELERERLFIQTESCYSELYQLTVHQELIILRDCEMKENYLNEKVSENLMAQSIMKQNIQLTTGDINNKSREIEKFHEKIKELSSQFSTMINSSTDTSSSDLTSEDDDISIDSQEFELYHLNENVCPTGCDEELYNMAFSMRNERHEYECQIKDHLKILDSLRRDLEQNSKKLKIIDNSLNTSQQELLEFLQEKQKKLNKIEATVILNLDQMQHSIDNDSLAKIQDCVVFNKGELSRLYTRVGQLQQETTDQIIQHKKTQVHLSRMEMDCKYMEGDINRLSKKINEVMLDKFGRQISLEDLYEAVLRRLVIDVKSDMKNITEFYDKQIHCVKEKSNEQMDVLKNFIQENTEKLGFLKILFEEHAKLWKTLKNAHKSEESISKIENDSEKELEKLETILKNQCQQKKLLHNEIRNLKLKSRFLPPTYARNKSEKLYNKLLKFDEETKFDGINKNNALLIHQSRIASNDKITLQTFTKVHDETKKMEEKIDANKALL</sequence>
<dbReference type="InterPro" id="IPR015943">
    <property type="entry name" value="WD40/YVTN_repeat-like_dom_sf"/>
</dbReference>
<keyword evidence="2" id="KW-0963">Cytoplasm</keyword>
<keyword evidence="4" id="KW-0677">Repeat</keyword>
<dbReference type="EMBL" id="JAQQBS010001425">
    <property type="protein sequence ID" value="KAK0157899.1"/>
    <property type="molecule type" value="Genomic_DNA"/>
</dbReference>
<reference evidence="10" key="2">
    <citation type="submission" date="2023-03" db="EMBL/GenBank/DDBJ databases">
        <authorList>
            <person name="Inwood S.N."/>
            <person name="Skelly J.G."/>
            <person name="Guhlin J."/>
            <person name="Harrop T.W.R."/>
            <person name="Goldson S.G."/>
            <person name="Dearden P.K."/>
        </authorList>
    </citation>
    <scope>NUCLEOTIDE SEQUENCE</scope>
    <source>
        <strain evidence="10">Irish</strain>
        <tissue evidence="10">Whole body</tissue>
    </source>
</reference>
<feature type="repeat" description="WD" evidence="8">
    <location>
        <begin position="408"/>
        <end position="442"/>
    </location>
</feature>
<dbReference type="PROSITE" id="PS50082">
    <property type="entry name" value="WD_REPEATS_2"/>
    <property type="match status" value="1"/>
</dbReference>
<keyword evidence="11" id="KW-1185">Reference proteome</keyword>
<dbReference type="InterPro" id="IPR001680">
    <property type="entry name" value="WD40_rpt"/>
</dbReference>
<keyword evidence="7" id="KW-0966">Cell projection</keyword>
<evidence type="ECO:0000313" key="11">
    <source>
        <dbReference type="Proteomes" id="UP001168990"/>
    </source>
</evidence>
<dbReference type="Pfam" id="PF00400">
    <property type="entry name" value="WD40"/>
    <property type="match status" value="2"/>
</dbReference>
<keyword evidence="3 8" id="KW-0853">WD repeat</keyword>
<reference evidence="10" key="1">
    <citation type="journal article" date="2023" name="bioRxiv">
        <title>Scaffold-level genome assemblies of two parasitoid biocontrol wasps reveal the parthenogenesis mechanism and an associated novel virus.</title>
        <authorList>
            <person name="Inwood S."/>
            <person name="Skelly J."/>
            <person name="Guhlin J."/>
            <person name="Harrop T."/>
            <person name="Goldson S."/>
            <person name="Dearden P."/>
        </authorList>
    </citation>
    <scope>NUCLEOTIDE SEQUENCE</scope>
    <source>
        <strain evidence="10">Irish</strain>
        <tissue evidence="10">Whole body</tissue>
    </source>
</reference>
<evidence type="ECO:0000313" key="10">
    <source>
        <dbReference type="EMBL" id="KAK0157899.1"/>
    </source>
</evidence>
<organism evidence="10 11">
    <name type="scientific">Microctonus aethiopoides</name>
    <dbReference type="NCBI Taxonomy" id="144406"/>
    <lineage>
        <taxon>Eukaryota</taxon>
        <taxon>Metazoa</taxon>
        <taxon>Ecdysozoa</taxon>
        <taxon>Arthropoda</taxon>
        <taxon>Hexapoda</taxon>
        <taxon>Insecta</taxon>
        <taxon>Pterygota</taxon>
        <taxon>Neoptera</taxon>
        <taxon>Endopterygota</taxon>
        <taxon>Hymenoptera</taxon>
        <taxon>Apocrita</taxon>
        <taxon>Ichneumonoidea</taxon>
        <taxon>Braconidae</taxon>
        <taxon>Euphorinae</taxon>
        <taxon>Microctonus</taxon>
    </lineage>
</organism>
<protein>
    <recommendedName>
        <fullName evidence="12">Cilia- and flagella-associated protein 44</fullName>
    </recommendedName>
</protein>
<dbReference type="PANTHER" id="PTHR14885:SF3">
    <property type="entry name" value="CILIA- AND FLAGELLA-ASSOCIATED PROTEIN 44"/>
    <property type="match status" value="1"/>
</dbReference>
<evidence type="ECO:0000256" key="6">
    <source>
        <dbReference type="ARBA" id="ARBA00023212"/>
    </source>
</evidence>
<evidence type="ECO:0000256" key="8">
    <source>
        <dbReference type="PROSITE-ProRule" id="PRU00221"/>
    </source>
</evidence>
<keyword evidence="5 9" id="KW-0175">Coiled coil</keyword>
<evidence type="ECO:0000256" key="5">
    <source>
        <dbReference type="ARBA" id="ARBA00023054"/>
    </source>
</evidence>
<evidence type="ECO:0000256" key="4">
    <source>
        <dbReference type="ARBA" id="ARBA00022737"/>
    </source>
</evidence>
<dbReference type="InterPro" id="IPR036322">
    <property type="entry name" value="WD40_repeat_dom_sf"/>
</dbReference>
<evidence type="ECO:0000256" key="2">
    <source>
        <dbReference type="ARBA" id="ARBA00022490"/>
    </source>
</evidence>
<dbReference type="SUPFAM" id="SSF50978">
    <property type="entry name" value="WD40 repeat-like"/>
    <property type="match status" value="2"/>
</dbReference>
<feature type="coiled-coil region" evidence="9">
    <location>
        <begin position="1587"/>
        <end position="1621"/>
    </location>
</feature>
<evidence type="ECO:0000256" key="3">
    <source>
        <dbReference type="ARBA" id="ARBA00022574"/>
    </source>
</evidence>
<dbReference type="Gene3D" id="2.130.10.10">
    <property type="entry name" value="YVTN repeat-like/Quinoprotein amine dehydrogenase"/>
    <property type="match status" value="2"/>
</dbReference>
<comment type="subcellular location">
    <subcellularLocation>
        <location evidence="1">Cytoplasm</location>
        <location evidence="1">Cytoskeleton</location>
        <location evidence="1">Cilium axoneme</location>
    </subcellularLocation>
</comment>
<comment type="caution">
    <text evidence="10">The sequence shown here is derived from an EMBL/GenBank/DDBJ whole genome shotgun (WGS) entry which is preliminary data.</text>
</comment>
<gene>
    <name evidence="10" type="ORF">PV328_011586</name>
</gene>
<name>A0AA39C4T6_9HYME</name>
<evidence type="ECO:0000256" key="1">
    <source>
        <dbReference type="ARBA" id="ARBA00004430"/>
    </source>
</evidence>
<keyword evidence="6" id="KW-0206">Cytoskeleton</keyword>
<dbReference type="GO" id="GO:0003341">
    <property type="term" value="P:cilium movement"/>
    <property type="evidence" value="ECO:0007669"/>
    <property type="project" value="UniProtKB-ARBA"/>
</dbReference>